<proteinExistence type="predicted"/>
<evidence type="ECO:0000256" key="3">
    <source>
        <dbReference type="SAM" id="MobiDB-lite"/>
    </source>
</evidence>
<dbReference type="Proteomes" id="UP000250235">
    <property type="component" value="Unassembled WGS sequence"/>
</dbReference>
<evidence type="ECO:0000313" key="5">
    <source>
        <dbReference type="EMBL" id="KZV35318.1"/>
    </source>
</evidence>
<dbReference type="OrthoDB" id="21449at2759"/>
<dbReference type="PRINTS" id="PR00503">
    <property type="entry name" value="BROMODOMAIN"/>
</dbReference>
<evidence type="ECO:0000259" key="4">
    <source>
        <dbReference type="PROSITE" id="PS50014"/>
    </source>
</evidence>
<dbReference type="Pfam" id="PF00439">
    <property type="entry name" value="Bromodomain"/>
    <property type="match status" value="1"/>
</dbReference>
<feature type="compositionally biased region" description="Acidic residues" evidence="3">
    <location>
        <begin position="62"/>
        <end position="71"/>
    </location>
</feature>
<feature type="domain" description="Bromo" evidence="4">
    <location>
        <begin position="181"/>
        <end position="251"/>
    </location>
</feature>
<dbReference type="SUPFAM" id="SSF47370">
    <property type="entry name" value="Bromodomain"/>
    <property type="match status" value="1"/>
</dbReference>
<keyword evidence="6" id="KW-1185">Reference proteome</keyword>
<dbReference type="PANTHER" id="PTHR22881">
    <property type="entry name" value="BROMODOMAIN CONTAINING PROTEIN"/>
    <property type="match status" value="1"/>
</dbReference>
<dbReference type="EMBL" id="KV004652">
    <property type="protein sequence ID" value="KZV35318.1"/>
    <property type="molecule type" value="Genomic_DNA"/>
</dbReference>
<evidence type="ECO:0000256" key="1">
    <source>
        <dbReference type="ARBA" id="ARBA00023117"/>
    </source>
</evidence>
<name>A0A2Z7BNZ0_9LAMI</name>
<feature type="compositionally biased region" description="Basic residues" evidence="3">
    <location>
        <begin position="281"/>
        <end position="293"/>
    </location>
</feature>
<accession>A0A2Z7BNZ0</accession>
<dbReference type="CDD" id="cd04369">
    <property type="entry name" value="Bromodomain"/>
    <property type="match status" value="1"/>
</dbReference>
<dbReference type="InterPro" id="IPR001487">
    <property type="entry name" value="Bromodomain"/>
</dbReference>
<dbReference type="PANTHER" id="PTHR22881:SF11">
    <property type="entry name" value="BROMODOMAIN-CONTAINING PROTEIN DDB_G0270170-LIKE ISOFORM X1"/>
    <property type="match status" value="1"/>
</dbReference>
<dbReference type="Gene3D" id="1.20.920.10">
    <property type="entry name" value="Bromodomain-like"/>
    <property type="match status" value="1"/>
</dbReference>
<protein>
    <recommendedName>
        <fullName evidence="4">Bromo domain-containing protein</fullName>
    </recommendedName>
</protein>
<gene>
    <name evidence="5" type="ORF">F511_38940</name>
</gene>
<organism evidence="5 6">
    <name type="scientific">Dorcoceras hygrometricum</name>
    <dbReference type="NCBI Taxonomy" id="472368"/>
    <lineage>
        <taxon>Eukaryota</taxon>
        <taxon>Viridiplantae</taxon>
        <taxon>Streptophyta</taxon>
        <taxon>Embryophyta</taxon>
        <taxon>Tracheophyta</taxon>
        <taxon>Spermatophyta</taxon>
        <taxon>Magnoliopsida</taxon>
        <taxon>eudicotyledons</taxon>
        <taxon>Gunneridae</taxon>
        <taxon>Pentapetalae</taxon>
        <taxon>asterids</taxon>
        <taxon>lamiids</taxon>
        <taxon>Lamiales</taxon>
        <taxon>Gesneriaceae</taxon>
        <taxon>Didymocarpoideae</taxon>
        <taxon>Trichosporeae</taxon>
        <taxon>Loxocarpinae</taxon>
        <taxon>Dorcoceras</taxon>
    </lineage>
</organism>
<feature type="region of interest" description="Disordered" evidence="3">
    <location>
        <begin position="1"/>
        <end position="141"/>
    </location>
</feature>
<sequence length="669" mass="74277">MGKVAETAAATPELKRNKRKKKGRPPKASYLLSTPIKPTNSVSNPSSDRRSGRRSHSLDNLNEFDDEDEDERKEKKVKLVVRLPESNEEDIDQKQSNNRRRSRDYASCSGSDFDPNSDDQEGSDKKRKIATVDRGSNHADFMQEKKVSTVAETLHGSPMESGPTTPLPDRTLLVFILDRLQKKDVYGVFSEPVDPNELPDYGEIIEHPMDFGTVRKKLDGGAYKNLEELETDVFLICSNAMTYNAPDTIYYRQARSIQELAKRDFENLKHEGDDGELQPKVVRRGRPPSKNQKKPVDTSPLDRVSPDPSSVALLAGTEEKIVGSNTYNLRKVPTPQRFRYTTDPSNFRSRNGENSSEWLSDWSDFPASIVRADMKYGNKQFTVDENRRDTYGQYNPESFGNKLPALSNSYGNLKRLVPVGLHEPLAYARSLAKYAANLGPIAWIVASRKIESVLPSGIQYGPGWVGEKVTPSHALWQSFEKEKSLGSVTSYFNTSKPATPSTPAMSSAVENCTSAGKLEAARKPYSQNELAAQDRNSTSVRTEFETPENPIFPSHKNGFHGMFGYNVSAVTNPKLAIAVHPVMNATQMVETELRNEPSTHPSSTNHVIIEAAKLTENRNTTPVVSQTAQGIIRQTLSIPPDLNVKVAAGSPTSSLHICSPQQPDLALQL</sequence>
<dbReference type="InterPro" id="IPR036427">
    <property type="entry name" value="Bromodomain-like_sf"/>
</dbReference>
<evidence type="ECO:0000313" key="6">
    <source>
        <dbReference type="Proteomes" id="UP000250235"/>
    </source>
</evidence>
<dbReference type="InterPro" id="IPR051831">
    <property type="entry name" value="Bromodomain_contain_prot"/>
</dbReference>
<dbReference type="AlphaFoldDB" id="A0A2Z7BNZ0"/>
<dbReference type="PROSITE" id="PS50014">
    <property type="entry name" value="BROMODOMAIN_2"/>
    <property type="match status" value="1"/>
</dbReference>
<keyword evidence="1 2" id="KW-0103">Bromodomain</keyword>
<dbReference type="SMART" id="SM00297">
    <property type="entry name" value="BROMO"/>
    <property type="match status" value="1"/>
</dbReference>
<evidence type="ECO:0000256" key="2">
    <source>
        <dbReference type="PROSITE-ProRule" id="PRU00035"/>
    </source>
</evidence>
<reference evidence="5 6" key="1">
    <citation type="journal article" date="2015" name="Proc. Natl. Acad. Sci. U.S.A.">
        <title>The resurrection genome of Boea hygrometrica: A blueprint for survival of dehydration.</title>
        <authorList>
            <person name="Xiao L."/>
            <person name="Yang G."/>
            <person name="Zhang L."/>
            <person name="Yang X."/>
            <person name="Zhao S."/>
            <person name="Ji Z."/>
            <person name="Zhou Q."/>
            <person name="Hu M."/>
            <person name="Wang Y."/>
            <person name="Chen M."/>
            <person name="Xu Y."/>
            <person name="Jin H."/>
            <person name="Xiao X."/>
            <person name="Hu G."/>
            <person name="Bao F."/>
            <person name="Hu Y."/>
            <person name="Wan P."/>
            <person name="Li L."/>
            <person name="Deng X."/>
            <person name="Kuang T."/>
            <person name="Xiang C."/>
            <person name="Zhu J.K."/>
            <person name="Oliver M.J."/>
            <person name="He Y."/>
        </authorList>
    </citation>
    <scope>NUCLEOTIDE SEQUENCE [LARGE SCALE GENOMIC DNA]</scope>
    <source>
        <strain evidence="6">cv. XS01</strain>
    </source>
</reference>
<feature type="compositionally biased region" description="Basic residues" evidence="3">
    <location>
        <begin position="16"/>
        <end position="25"/>
    </location>
</feature>
<feature type="region of interest" description="Disordered" evidence="3">
    <location>
        <begin position="268"/>
        <end position="309"/>
    </location>
</feature>